<reference evidence="1 2" key="1">
    <citation type="journal article" date="2015" name="Genome Announc.">
        <title>Draft Genome Sequences of Marine Isolates of Thalassomonas viridans and Thalassomonas actiniarum.</title>
        <authorList>
            <person name="Olonade I."/>
            <person name="van Zyl L.J."/>
            <person name="Trindade M."/>
        </authorList>
    </citation>
    <scope>NUCLEOTIDE SEQUENCE [LARGE SCALE GENOMIC DNA]</scope>
    <source>
        <strain evidence="1 2">XOM25</strain>
    </source>
</reference>
<accession>A0AAF0C662</accession>
<evidence type="ECO:0000313" key="2">
    <source>
        <dbReference type="Proteomes" id="UP000032352"/>
    </source>
</evidence>
<gene>
    <name evidence="1" type="ORF">SG34_022105</name>
</gene>
<name>A0AAF0C662_9GAMM</name>
<dbReference type="AlphaFoldDB" id="A0AAF0C662"/>
<keyword evidence="2" id="KW-1185">Reference proteome</keyword>
<dbReference type="KEGG" id="tvd:SG34_022105"/>
<dbReference type="EMBL" id="CP059733">
    <property type="protein sequence ID" value="WDE04032.1"/>
    <property type="molecule type" value="Genomic_DNA"/>
</dbReference>
<proteinExistence type="predicted"/>
<evidence type="ECO:0000313" key="1">
    <source>
        <dbReference type="EMBL" id="WDE04032.1"/>
    </source>
</evidence>
<dbReference type="RefSeq" id="WP_152647175.1">
    <property type="nucleotide sequence ID" value="NZ_CP059733.1"/>
</dbReference>
<organism evidence="1 2">
    <name type="scientific">Thalassomonas viridans</name>
    <dbReference type="NCBI Taxonomy" id="137584"/>
    <lineage>
        <taxon>Bacteria</taxon>
        <taxon>Pseudomonadati</taxon>
        <taxon>Pseudomonadota</taxon>
        <taxon>Gammaproteobacteria</taxon>
        <taxon>Alteromonadales</taxon>
        <taxon>Colwelliaceae</taxon>
        <taxon>Thalassomonas</taxon>
    </lineage>
</organism>
<dbReference type="Proteomes" id="UP000032352">
    <property type="component" value="Chromosome"/>
</dbReference>
<protein>
    <submittedName>
        <fullName evidence="1">Uncharacterized protein</fullName>
    </submittedName>
</protein>
<sequence>MRFNRLTPADYFPAPFLVKERFAKALATPATLCGIALAHTTQINLFNPITHLIEIIKGDLSCLSLK</sequence>
<reference evidence="1 2" key="2">
    <citation type="journal article" date="2022" name="Mar. Drugs">
        <title>Bioassay-Guided Fractionation Leads to the Detection of Cholic Acid Generated by the Rare Thalassomonas sp.</title>
        <authorList>
            <person name="Pheiffer F."/>
            <person name="Schneider Y.K."/>
            <person name="Hansen E.H."/>
            <person name="Andersen J.H."/>
            <person name="Isaksson J."/>
            <person name="Busche T."/>
            <person name="R C."/>
            <person name="Kalinowski J."/>
            <person name="Zyl L.V."/>
            <person name="Trindade M."/>
        </authorList>
    </citation>
    <scope>NUCLEOTIDE SEQUENCE [LARGE SCALE GENOMIC DNA]</scope>
    <source>
        <strain evidence="1 2">XOM25</strain>
    </source>
</reference>